<comment type="caution">
    <text evidence="1">The sequence shown here is derived from an EMBL/GenBank/DDBJ whole genome shotgun (WGS) entry which is preliminary data.</text>
</comment>
<gene>
    <name evidence="1" type="ORF">DD238_007423</name>
</gene>
<protein>
    <submittedName>
        <fullName evidence="1">Uncharacterized protein</fullName>
    </submittedName>
</protein>
<name>A0A3M6VBB0_9STRA</name>
<dbReference type="Proteomes" id="UP000282087">
    <property type="component" value="Unassembled WGS sequence"/>
</dbReference>
<organism evidence="1 2">
    <name type="scientific">Peronospora effusa</name>
    <dbReference type="NCBI Taxonomy" id="542832"/>
    <lineage>
        <taxon>Eukaryota</taxon>
        <taxon>Sar</taxon>
        <taxon>Stramenopiles</taxon>
        <taxon>Oomycota</taxon>
        <taxon>Peronosporomycetes</taxon>
        <taxon>Peronosporales</taxon>
        <taxon>Peronosporaceae</taxon>
        <taxon>Peronospora</taxon>
    </lineage>
</organism>
<keyword evidence="2" id="KW-1185">Reference proteome</keyword>
<dbReference type="EMBL" id="QLLG01000404">
    <property type="protein sequence ID" value="RMX63423.1"/>
    <property type="molecule type" value="Genomic_DNA"/>
</dbReference>
<evidence type="ECO:0000313" key="1">
    <source>
        <dbReference type="EMBL" id="RMX63423.1"/>
    </source>
</evidence>
<accession>A0A3M6VBB0</accession>
<reference evidence="1 2" key="1">
    <citation type="submission" date="2018-06" db="EMBL/GenBank/DDBJ databases">
        <title>Comparative genomics of downy mildews reveals potential adaptations to biotrophy.</title>
        <authorList>
            <person name="Fletcher K."/>
            <person name="Klosterman S.J."/>
            <person name="Derevnina L."/>
            <person name="Martin F."/>
            <person name="Koike S."/>
            <person name="Reyes Chin-Wo S."/>
            <person name="Mou B."/>
            <person name="Michelmore R."/>
        </authorList>
    </citation>
    <scope>NUCLEOTIDE SEQUENCE [LARGE SCALE GENOMIC DNA]</scope>
    <source>
        <strain evidence="1 2">R14</strain>
    </source>
</reference>
<sequence length="61" mass="6833">MSQEKPISGFRDRLAALRRLMDSDSLKGFVGCTTFSTMFQVLCARSKKAFWNRSCVGALLV</sequence>
<proteinExistence type="predicted"/>
<dbReference type="AlphaFoldDB" id="A0A3M6VBB0"/>
<evidence type="ECO:0000313" key="2">
    <source>
        <dbReference type="Proteomes" id="UP000282087"/>
    </source>
</evidence>